<dbReference type="RefSeq" id="WP_041346638.1">
    <property type="nucleotide sequence ID" value="NZ_LWBO01000003.1"/>
</dbReference>
<keyword evidence="2" id="KW-1185">Reference proteome</keyword>
<dbReference type="Proteomes" id="UP000192277">
    <property type="component" value="Unassembled WGS sequence"/>
</dbReference>
<sequence length="71" mass="8416">MGYVTDTKYFWESNLFDVTSRELIYSVQTESFDYNSSDMLAHEYGRHIVKDMVKNQVLVKKEMVAKDRTLI</sequence>
<accession>A0ABX3P133</accession>
<proteinExistence type="predicted"/>
<reference evidence="1 2" key="1">
    <citation type="submission" date="2016-04" db="EMBL/GenBank/DDBJ databases">
        <authorList>
            <person name="Chen L."/>
            <person name="Zhuang W."/>
            <person name="Wang G."/>
        </authorList>
    </citation>
    <scope>NUCLEOTIDE SEQUENCE [LARGE SCALE GENOMIC DNA]</scope>
    <source>
        <strain evidence="2">GR20</strain>
    </source>
</reference>
<dbReference type="EMBL" id="LWBO01000003">
    <property type="protein sequence ID" value="OQP52931.1"/>
    <property type="molecule type" value="Genomic_DNA"/>
</dbReference>
<evidence type="ECO:0000313" key="2">
    <source>
        <dbReference type="Proteomes" id="UP000192277"/>
    </source>
</evidence>
<gene>
    <name evidence="1" type="ORF">A4D02_21210</name>
</gene>
<comment type="caution">
    <text evidence="1">The sequence shown here is derived from an EMBL/GenBank/DDBJ whole genome shotgun (WGS) entry which is preliminary data.</text>
</comment>
<name>A0ABX3P133_9BACT</name>
<evidence type="ECO:0000313" key="1">
    <source>
        <dbReference type="EMBL" id="OQP52931.1"/>
    </source>
</evidence>
<organism evidence="1 2">
    <name type="scientific">Niastella koreensis</name>
    <dbReference type="NCBI Taxonomy" id="354356"/>
    <lineage>
        <taxon>Bacteria</taxon>
        <taxon>Pseudomonadati</taxon>
        <taxon>Bacteroidota</taxon>
        <taxon>Chitinophagia</taxon>
        <taxon>Chitinophagales</taxon>
        <taxon>Chitinophagaceae</taxon>
        <taxon>Niastella</taxon>
    </lineage>
</organism>
<protein>
    <submittedName>
        <fullName evidence="1">Uncharacterized protein</fullName>
    </submittedName>
</protein>